<reference evidence="1 2" key="1">
    <citation type="journal article" date="2019" name="Genome Biol. Evol.">
        <title>Insights into the evolution of the New World diploid cottons (Gossypium, subgenus Houzingenia) based on genome sequencing.</title>
        <authorList>
            <person name="Grover C.E."/>
            <person name="Arick M.A. 2nd"/>
            <person name="Thrash A."/>
            <person name="Conover J.L."/>
            <person name="Sanders W.S."/>
            <person name="Peterson D.G."/>
            <person name="Frelichowski J.E."/>
            <person name="Scheffler J.A."/>
            <person name="Scheffler B.E."/>
            <person name="Wendel J.F."/>
        </authorList>
    </citation>
    <scope>NUCLEOTIDE SEQUENCE [LARGE SCALE GENOMIC DNA]</scope>
    <source>
        <strain evidence="1">0</strain>
        <tissue evidence="1">Leaf</tissue>
    </source>
</reference>
<dbReference type="Proteomes" id="UP000593560">
    <property type="component" value="Unassembled WGS sequence"/>
</dbReference>
<keyword evidence="2" id="KW-1185">Reference proteome</keyword>
<evidence type="ECO:0000313" key="1">
    <source>
        <dbReference type="EMBL" id="MBA0817328.1"/>
    </source>
</evidence>
<dbReference type="EMBL" id="JABFAD010000041">
    <property type="protein sequence ID" value="MBA0817328.1"/>
    <property type="molecule type" value="Genomic_DNA"/>
</dbReference>
<name>A0A7J9I5Z1_9ROSI</name>
<dbReference type="OrthoDB" id="10501813at2759"/>
<accession>A0A7J9I5Z1</accession>
<gene>
    <name evidence="1" type="ORF">Gohar_028231</name>
</gene>
<proteinExistence type="predicted"/>
<organism evidence="1 2">
    <name type="scientific">Gossypium harknessii</name>
    <dbReference type="NCBI Taxonomy" id="34285"/>
    <lineage>
        <taxon>Eukaryota</taxon>
        <taxon>Viridiplantae</taxon>
        <taxon>Streptophyta</taxon>
        <taxon>Embryophyta</taxon>
        <taxon>Tracheophyta</taxon>
        <taxon>Spermatophyta</taxon>
        <taxon>Magnoliopsida</taxon>
        <taxon>eudicotyledons</taxon>
        <taxon>Gunneridae</taxon>
        <taxon>Pentapetalae</taxon>
        <taxon>rosids</taxon>
        <taxon>malvids</taxon>
        <taxon>Malvales</taxon>
        <taxon>Malvaceae</taxon>
        <taxon>Malvoideae</taxon>
        <taxon>Gossypium</taxon>
    </lineage>
</organism>
<comment type="caution">
    <text evidence="1">The sequence shown here is derived from an EMBL/GenBank/DDBJ whole genome shotgun (WGS) entry which is preliminary data.</text>
</comment>
<sequence length="109" mass="13493">MRWLEDNFEHIKASVSHIEKEQFTQGFILRLIRGPLISDKSHNLELDNLHKIDLRLRLKEDWETFHKKCIEIWKYKYDYLPTREPFLTLELVTCSDYMDWFRHHGRLYL</sequence>
<evidence type="ECO:0000313" key="2">
    <source>
        <dbReference type="Proteomes" id="UP000593560"/>
    </source>
</evidence>
<dbReference type="AlphaFoldDB" id="A0A7J9I5Z1"/>
<protein>
    <submittedName>
        <fullName evidence="1">Uncharacterized protein</fullName>
    </submittedName>
</protein>